<protein>
    <submittedName>
        <fullName evidence="1">Uncharacterized protein</fullName>
    </submittedName>
</protein>
<gene>
    <name evidence="1" type="ORF">PYH38_000438</name>
</gene>
<dbReference type="Proteomes" id="UP001235547">
    <property type="component" value="Chromosome 2"/>
</dbReference>
<name>A0ABY8CR24_9HYPH</name>
<accession>A0ABY8CR24</accession>
<reference evidence="1 2" key="1">
    <citation type="submission" date="2023-03" db="EMBL/GenBank/DDBJ databases">
        <authorList>
            <person name="Kaur S."/>
            <person name="Espinosa-Saiz D."/>
            <person name="Velazquez E."/>
            <person name="Menendez E."/>
            <person name="diCenzo G.C."/>
        </authorList>
    </citation>
    <scope>NUCLEOTIDE SEQUENCE [LARGE SCALE GENOMIC DNA]</scope>
    <source>
        <strain evidence="1 2">LMG 27395</strain>
    </source>
</reference>
<proteinExistence type="predicted"/>
<dbReference type="EMBL" id="CP120370">
    <property type="protein sequence ID" value="WEX81093.1"/>
    <property type="molecule type" value="Genomic_DNA"/>
</dbReference>
<dbReference type="RefSeq" id="WP_280731829.1">
    <property type="nucleotide sequence ID" value="NZ_CP120367.1"/>
</dbReference>
<organism evidence="1 2">
    <name type="scientific">Sinorhizobium numidicum</name>
    <dbReference type="NCBI Taxonomy" id="680248"/>
    <lineage>
        <taxon>Bacteria</taxon>
        <taxon>Pseudomonadati</taxon>
        <taxon>Pseudomonadota</taxon>
        <taxon>Alphaproteobacteria</taxon>
        <taxon>Hyphomicrobiales</taxon>
        <taxon>Rhizobiaceae</taxon>
        <taxon>Sinorhizobium/Ensifer group</taxon>
        <taxon>Sinorhizobium</taxon>
    </lineage>
</organism>
<evidence type="ECO:0000313" key="2">
    <source>
        <dbReference type="Proteomes" id="UP001235547"/>
    </source>
</evidence>
<evidence type="ECO:0000313" key="1">
    <source>
        <dbReference type="EMBL" id="WEX81093.1"/>
    </source>
</evidence>
<keyword evidence="2" id="KW-1185">Reference proteome</keyword>
<sequence>MRTLEDEIKILIAVRLAALKPSERRAFAGRDQYGRTVEVRGPEELAAKMAESFAPFAIWDGDQVHRFLAMTTFVPRALSAVPMELRIEACDRSRLKAKPHAAELPRRFRRHCCVATALSD</sequence>